<keyword evidence="2" id="KW-1003">Cell membrane</keyword>
<dbReference type="Pfam" id="PF02203">
    <property type="entry name" value="TarH"/>
    <property type="match status" value="1"/>
</dbReference>
<dbReference type="GO" id="GO:0007165">
    <property type="term" value="P:signal transduction"/>
    <property type="evidence" value="ECO:0007669"/>
    <property type="project" value="UniProtKB-KW"/>
</dbReference>
<dbReference type="SUPFAM" id="SSF58104">
    <property type="entry name" value="Methyl-accepting chemotaxis protein (MCP) signaling domain"/>
    <property type="match status" value="1"/>
</dbReference>
<dbReference type="HOGENOM" id="CLU_000445_107_16_6"/>
<dbReference type="KEGG" id="eta:ETA_14120"/>
<dbReference type="InterPro" id="IPR051310">
    <property type="entry name" value="MCP_chemotaxis"/>
</dbReference>
<dbReference type="InterPro" id="IPR003122">
    <property type="entry name" value="Tar_rcpt_lig-bd"/>
</dbReference>
<evidence type="ECO:0000256" key="3">
    <source>
        <dbReference type="ARBA" id="ARBA00022481"/>
    </source>
</evidence>
<gene>
    <name evidence="16" type="ordered locus">ETA_14120</name>
</gene>
<dbReference type="SMART" id="SM00304">
    <property type="entry name" value="HAMP"/>
    <property type="match status" value="1"/>
</dbReference>
<dbReference type="GO" id="GO:0004888">
    <property type="term" value="F:transmembrane signaling receptor activity"/>
    <property type="evidence" value="ECO:0007669"/>
    <property type="project" value="InterPro"/>
</dbReference>
<keyword evidence="4" id="KW-0145">Chemotaxis</keyword>
<dbReference type="Gene3D" id="1.20.120.30">
    <property type="entry name" value="Aspartate receptor, ligand-binding domain"/>
    <property type="match status" value="1"/>
</dbReference>
<keyword evidence="7 13" id="KW-1133">Transmembrane helix</keyword>
<feature type="domain" description="HAMP" evidence="15">
    <location>
        <begin position="241"/>
        <end position="295"/>
    </location>
</feature>
<dbReference type="CDD" id="cd19407">
    <property type="entry name" value="Tar_Tsr_sensor"/>
    <property type="match status" value="1"/>
</dbReference>
<dbReference type="SUPFAM" id="SSF47170">
    <property type="entry name" value="Aspartate receptor, ligand-binding domain"/>
    <property type="match status" value="1"/>
</dbReference>
<feature type="coiled-coil region" evidence="12">
    <location>
        <begin position="483"/>
        <end position="517"/>
    </location>
</feature>
<evidence type="ECO:0000256" key="8">
    <source>
        <dbReference type="ARBA" id="ARBA00023136"/>
    </source>
</evidence>
<keyword evidence="6 13" id="KW-0812">Transmembrane</keyword>
<feature type="transmembrane region" description="Helical" evidence="13">
    <location>
        <begin position="6"/>
        <end position="26"/>
    </location>
</feature>
<protein>
    <submittedName>
        <fullName evidence="16">Methyl-accepting chemotaxis protein</fullName>
    </submittedName>
</protein>
<dbReference type="PANTHER" id="PTHR43531">
    <property type="entry name" value="PROTEIN ICFG"/>
    <property type="match status" value="1"/>
</dbReference>
<dbReference type="SMART" id="SM00319">
    <property type="entry name" value="TarH"/>
    <property type="match status" value="1"/>
</dbReference>
<accession>B2VFG4</accession>
<proteinExistence type="inferred from homology"/>
<keyword evidence="17" id="KW-1185">Reference proteome</keyword>
<dbReference type="PROSITE" id="PS50885">
    <property type="entry name" value="HAMP"/>
    <property type="match status" value="1"/>
</dbReference>
<dbReference type="InterPro" id="IPR004089">
    <property type="entry name" value="MCPsignal_dom"/>
</dbReference>
<dbReference type="Proteomes" id="UP000001726">
    <property type="component" value="Chromosome"/>
</dbReference>
<dbReference type="PRINTS" id="PR00260">
    <property type="entry name" value="CHEMTRNSDUCR"/>
</dbReference>
<comment type="similarity">
    <text evidence="10">Belongs to the methyl-accepting chemotaxis (MCP) protein family.</text>
</comment>
<sequence length="544" mass="59243">MAANTLIYFSGCIMSLLTLSPLLRLLTRPRLKLRLPAWLKSLRGGFILFLVIFSLVQGVSILLLTRLVTTTSANVAEAHQLSQRQALLDKTRSELLSASDNSHRAGIFLMQDNQTGSVDSWKSLAEAAQTSLNRARQLFEQYPVATDGALTQNFMLLADGLQEQLKGLNAKDIDAFFRVPMQAFSQGFNEAYYQTLAQANRQAADLNRLTLSSLTGNRNLAVAISALLGTLLLLGGAMLLRGVILPLDRVSDRLAQIATGDISRRPDDGGFQSSEIHRLTASVSAMQLGLQHIVGEINAISSAVHNSAGCMAQQNDEFSARHQQQIQAFNHISQRLNRVAQEVGHSVEFTHHATREVQAADHLAQRCGKVVAAVETQMRQIVAASGEIASFVTLLEGISLQTKLLALNAAIESAHAGVYGRSFSIVAKEIGLLSEKSSASTRTIDGLIDNTHQHIDSGFHQVQTLDGLYHQIAAAVTGVVSVLSELQQNADAQSRRVNAIAQEIDRLNQQVKESERLTHRNAETSELLVNHAARLSRSVSQFVL</sequence>
<evidence type="ECO:0000256" key="7">
    <source>
        <dbReference type="ARBA" id="ARBA00022989"/>
    </source>
</evidence>
<evidence type="ECO:0000313" key="17">
    <source>
        <dbReference type="Proteomes" id="UP000001726"/>
    </source>
</evidence>
<keyword evidence="5" id="KW-0997">Cell inner membrane</keyword>
<evidence type="ECO:0000256" key="5">
    <source>
        <dbReference type="ARBA" id="ARBA00022519"/>
    </source>
</evidence>
<dbReference type="PANTHER" id="PTHR43531:SF7">
    <property type="entry name" value="AEROTAXIS RECEPTOR"/>
    <property type="match status" value="1"/>
</dbReference>
<evidence type="ECO:0000256" key="6">
    <source>
        <dbReference type="ARBA" id="ARBA00022692"/>
    </source>
</evidence>
<keyword evidence="3" id="KW-0488">Methylation</keyword>
<evidence type="ECO:0000256" key="10">
    <source>
        <dbReference type="ARBA" id="ARBA00029447"/>
    </source>
</evidence>
<evidence type="ECO:0000259" key="14">
    <source>
        <dbReference type="PROSITE" id="PS50111"/>
    </source>
</evidence>
<evidence type="ECO:0000256" key="11">
    <source>
        <dbReference type="PROSITE-ProRule" id="PRU00284"/>
    </source>
</evidence>
<dbReference type="GO" id="GO:0005886">
    <property type="term" value="C:plasma membrane"/>
    <property type="evidence" value="ECO:0007669"/>
    <property type="project" value="UniProtKB-SubCell"/>
</dbReference>
<dbReference type="Gene3D" id="1.10.287.950">
    <property type="entry name" value="Methyl-accepting chemotaxis protein"/>
    <property type="match status" value="1"/>
</dbReference>
<reference evidence="16 17" key="1">
    <citation type="journal article" date="2008" name="Environ. Microbiol.">
        <title>The genome of Erwinia tasmaniensis strain Et1/99, a non-pathogenic bacterium in the genus Erwinia.</title>
        <authorList>
            <person name="Kube M."/>
            <person name="Migdoll A.M."/>
            <person name="Mueller I."/>
            <person name="Kuhl H."/>
            <person name="Beck A."/>
            <person name="Reinhardt R."/>
            <person name="Geider K."/>
        </authorList>
    </citation>
    <scope>NUCLEOTIDE SEQUENCE [LARGE SCALE GENOMIC DNA]</scope>
    <source>
        <strain evidence="17">DSM 17950 / CFBP 7177 / CIP 109463 / NCPPB 4357 / Et1/99</strain>
    </source>
</reference>
<evidence type="ECO:0000256" key="13">
    <source>
        <dbReference type="SAM" id="Phobius"/>
    </source>
</evidence>
<dbReference type="GO" id="GO:0006935">
    <property type="term" value="P:chemotaxis"/>
    <property type="evidence" value="ECO:0007669"/>
    <property type="project" value="UniProtKB-KW"/>
</dbReference>
<dbReference type="Pfam" id="PF00015">
    <property type="entry name" value="MCPsignal"/>
    <property type="match status" value="1"/>
</dbReference>
<evidence type="ECO:0000256" key="2">
    <source>
        <dbReference type="ARBA" id="ARBA00022475"/>
    </source>
</evidence>
<dbReference type="InterPro" id="IPR004090">
    <property type="entry name" value="Chemotax_Me-accpt_rcpt"/>
</dbReference>
<dbReference type="eggNOG" id="COG0840">
    <property type="taxonomic scope" value="Bacteria"/>
</dbReference>
<dbReference type="InterPro" id="IPR035440">
    <property type="entry name" value="4HB_MCP_dom_sf"/>
</dbReference>
<dbReference type="SMART" id="SM00283">
    <property type="entry name" value="MA"/>
    <property type="match status" value="1"/>
</dbReference>
<keyword evidence="9 11" id="KW-0807">Transducer</keyword>
<evidence type="ECO:0000256" key="9">
    <source>
        <dbReference type="ARBA" id="ARBA00023224"/>
    </source>
</evidence>
<name>B2VFG4_ERWT9</name>
<keyword evidence="12" id="KW-0175">Coiled coil</keyword>
<dbReference type="AlphaFoldDB" id="B2VFG4"/>
<keyword evidence="8 13" id="KW-0472">Membrane</keyword>
<dbReference type="InterPro" id="IPR003660">
    <property type="entry name" value="HAMP_dom"/>
</dbReference>
<evidence type="ECO:0000256" key="4">
    <source>
        <dbReference type="ARBA" id="ARBA00022500"/>
    </source>
</evidence>
<feature type="domain" description="Methyl-accepting transducer" evidence="14">
    <location>
        <begin position="300"/>
        <end position="536"/>
    </location>
</feature>
<evidence type="ECO:0000313" key="16">
    <source>
        <dbReference type="EMBL" id="CAO96458.1"/>
    </source>
</evidence>
<evidence type="ECO:0000259" key="15">
    <source>
        <dbReference type="PROSITE" id="PS50885"/>
    </source>
</evidence>
<dbReference type="EMBL" id="CU468135">
    <property type="protein sequence ID" value="CAO96458.1"/>
    <property type="molecule type" value="Genomic_DNA"/>
</dbReference>
<feature type="transmembrane region" description="Helical" evidence="13">
    <location>
        <begin position="46"/>
        <end position="64"/>
    </location>
</feature>
<dbReference type="STRING" id="465817.ETA_14120"/>
<comment type="subcellular location">
    <subcellularLocation>
        <location evidence="1">Cell inner membrane</location>
        <topology evidence="1">Multi-pass membrane protein</topology>
    </subcellularLocation>
</comment>
<feature type="transmembrane region" description="Helical" evidence="13">
    <location>
        <begin position="220"/>
        <end position="244"/>
    </location>
</feature>
<dbReference type="PROSITE" id="PS50111">
    <property type="entry name" value="CHEMOTAXIS_TRANSDUC_2"/>
    <property type="match status" value="1"/>
</dbReference>
<evidence type="ECO:0000256" key="12">
    <source>
        <dbReference type="SAM" id="Coils"/>
    </source>
</evidence>
<evidence type="ECO:0000256" key="1">
    <source>
        <dbReference type="ARBA" id="ARBA00004429"/>
    </source>
</evidence>
<organism evidence="16 17">
    <name type="scientific">Erwinia tasmaniensis (strain DSM 17950 / CFBP 7177 / CIP 109463 / NCPPB 4357 / Et1/99)</name>
    <dbReference type="NCBI Taxonomy" id="465817"/>
    <lineage>
        <taxon>Bacteria</taxon>
        <taxon>Pseudomonadati</taxon>
        <taxon>Pseudomonadota</taxon>
        <taxon>Gammaproteobacteria</taxon>
        <taxon>Enterobacterales</taxon>
        <taxon>Erwiniaceae</taxon>
        <taxon>Erwinia</taxon>
    </lineage>
</organism>